<name>A0AAE6WVW3_9GAMM</name>
<keyword evidence="2" id="KW-0378">Hydrolase</keyword>
<dbReference type="GO" id="GO:0016787">
    <property type="term" value="F:hydrolase activity"/>
    <property type="evidence" value="ECO:0007669"/>
    <property type="project" value="UniProtKB-KW"/>
</dbReference>
<dbReference type="PANTHER" id="PTHR39456:SF1">
    <property type="entry name" value="METAL-DEPENDENT HYDROLASE"/>
    <property type="match status" value="1"/>
</dbReference>
<protein>
    <submittedName>
        <fullName evidence="2">Metal-dependent hydrolase</fullName>
    </submittedName>
</protein>
<keyword evidence="1" id="KW-0472">Membrane</keyword>
<dbReference type="PIRSF" id="PIRSF007580">
    <property type="entry name" value="UCP07580"/>
    <property type="match status" value="1"/>
</dbReference>
<feature type="transmembrane region" description="Helical" evidence="1">
    <location>
        <begin position="206"/>
        <end position="228"/>
    </location>
</feature>
<dbReference type="PANTHER" id="PTHR39456">
    <property type="entry name" value="METAL-DEPENDENT HYDROLASE"/>
    <property type="match status" value="1"/>
</dbReference>
<proteinExistence type="predicted"/>
<dbReference type="AlphaFoldDB" id="A0AAE6WVW3"/>
<dbReference type="EMBL" id="CP044463">
    <property type="protein sequence ID" value="QIC67995.1"/>
    <property type="molecule type" value="Genomic_DNA"/>
</dbReference>
<gene>
    <name evidence="2" type="ORF">FSC10_11805</name>
</gene>
<dbReference type="RefSeq" id="WP_163171970.1">
    <property type="nucleotide sequence ID" value="NZ_CP044463.1"/>
</dbReference>
<keyword evidence="1" id="KW-1133">Transmembrane helix</keyword>
<reference evidence="2 3" key="1">
    <citation type="submission" date="2019-09" db="EMBL/GenBank/DDBJ databases">
        <title>Non-baumannii Acinetobacter spp. carrying blaNDM-1 isolated in China.</title>
        <authorList>
            <person name="Cui C."/>
            <person name="Chen C."/>
            <person name="Sun J."/>
            <person name="Liu Y."/>
        </authorList>
    </citation>
    <scope>NUCLEOTIDE SEQUENCE [LARGE SCALE GENOMIC DNA]</scope>
    <source>
        <strain evidence="2 3">HZE23-1</strain>
    </source>
</reference>
<dbReference type="Pfam" id="PF10118">
    <property type="entry name" value="Metal_hydrol"/>
    <property type="match status" value="1"/>
</dbReference>
<evidence type="ECO:0000313" key="2">
    <source>
        <dbReference type="EMBL" id="QIC67995.1"/>
    </source>
</evidence>
<keyword evidence="1" id="KW-0812">Transmembrane</keyword>
<accession>A0AAE6WVW3</accession>
<evidence type="ECO:0000256" key="1">
    <source>
        <dbReference type="SAM" id="Phobius"/>
    </source>
</evidence>
<dbReference type="Proteomes" id="UP000503505">
    <property type="component" value="Chromosome"/>
</dbReference>
<organism evidence="2 3">
    <name type="scientific">Acinetobacter schindleri</name>
    <dbReference type="NCBI Taxonomy" id="108981"/>
    <lineage>
        <taxon>Bacteria</taxon>
        <taxon>Pseudomonadati</taxon>
        <taxon>Pseudomonadota</taxon>
        <taxon>Gammaproteobacteria</taxon>
        <taxon>Moraxellales</taxon>
        <taxon>Moraxellaceae</taxon>
        <taxon>Acinetobacter</taxon>
    </lineage>
</organism>
<sequence>MNAEVKITHRAGASFPVRRMNFDFEQVPEYWMNGSAGLTHFMTALSALFPAGEKFFIDSVRAVRNHPKLKDNEALQKEISAFIGQEAMHTQEHVGFNASAQKYGHDVDTLDRYTDKVIQTTRKVMAKLAKSVGITQEMVDLTATTALEHFTATIASQLLTNSHIQELMKDDTMKTMWLWHAIEENEHKAVAYDVFEGVFGKGLKSYLLRTSSLVIAMVTLFFVQSYFVMRLLKEDRQLNLESFKDIYEYGYSPSKGVITGMGPEMAMYFKPGFHPNDHDTHSLLAHWKGKLGL</sequence>
<evidence type="ECO:0000313" key="3">
    <source>
        <dbReference type="Proteomes" id="UP000503505"/>
    </source>
</evidence>
<dbReference type="InterPro" id="IPR016516">
    <property type="entry name" value="UCP07580"/>
</dbReference>